<dbReference type="HOGENOM" id="CLU_749300_0_0_6"/>
<feature type="region of interest" description="Disordered" evidence="1">
    <location>
        <begin position="128"/>
        <end position="166"/>
    </location>
</feature>
<accession>B7J8T4</accession>
<protein>
    <submittedName>
        <fullName evidence="2">Uncharacterized protein</fullName>
    </submittedName>
</protein>
<reference evidence="2 3" key="1">
    <citation type="journal article" date="2008" name="BMC Genomics">
        <title>Acidithiobacillus ferrooxidans metabolism: from genome sequence to industrial applications.</title>
        <authorList>
            <person name="Valdes J."/>
            <person name="Pedroso I."/>
            <person name="Quatrini R."/>
            <person name="Dodson R.J."/>
            <person name="Tettelin H."/>
            <person name="Blake R.II."/>
            <person name="Eisen J.A."/>
            <person name="Holmes D.S."/>
        </authorList>
    </citation>
    <scope>NUCLEOTIDE SEQUENCE [LARGE SCALE GENOMIC DNA]</scope>
    <source>
        <strain evidence="3">ATCC 23270 / DSM 14882 / CIP 104768 / NCIMB 8455</strain>
    </source>
</reference>
<feature type="compositionally biased region" description="Basic and acidic residues" evidence="1">
    <location>
        <begin position="1"/>
        <end position="13"/>
    </location>
</feature>
<dbReference type="AlphaFoldDB" id="B7J8T4"/>
<name>B7J8T4_ACIF2</name>
<sequence length="369" mass="40430">MTRPAQEKTDDRLHVHHAAAAADGTHADTRTDQHRAAPGTKLHAADTPVGAVTPARGSDADGTHARGHRASDLAPCSSSSPLGHGPARPVSGDVGAGADVRAAVDAGDQRSVERIFWDACDSGLFGDGGLNLSADEQDDDPDSGESQDIPDQSLFFSRKNLPGPAGRRVSREARYYLEEIHDTAGDTGVAAFLYIRGHVDNIFSDGLKTRHPGKEKAESIQWMFCLDANAENEQPRFDDCCAVLHAESWMIRLRTHLEFWKRQVVFSNEIQGFVLPVPTAVVNMAYGCAGDYGIWVCRRLWQWPGMPVSQLIGHHGAPPEGILLDVLEKLSRKGIIVGDFSGHYYYCVGHSPVRPDGRIDQRSWIRLWR</sequence>
<evidence type="ECO:0000313" key="3">
    <source>
        <dbReference type="Proteomes" id="UP000001362"/>
    </source>
</evidence>
<feature type="compositionally biased region" description="Basic and acidic residues" evidence="1">
    <location>
        <begin position="25"/>
        <end position="35"/>
    </location>
</feature>
<dbReference type="Proteomes" id="UP000001362">
    <property type="component" value="Chromosome"/>
</dbReference>
<organism evidence="2 3">
    <name type="scientific">Acidithiobacillus ferrooxidans (strain ATCC 23270 / DSM 14882 / CIP 104768 / NCIMB 8455)</name>
    <name type="common">Ferrobacillus ferrooxidans (strain ATCC 23270)</name>
    <dbReference type="NCBI Taxonomy" id="243159"/>
    <lineage>
        <taxon>Bacteria</taxon>
        <taxon>Pseudomonadati</taxon>
        <taxon>Pseudomonadota</taxon>
        <taxon>Acidithiobacillia</taxon>
        <taxon>Acidithiobacillales</taxon>
        <taxon>Acidithiobacillaceae</taxon>
        <taxon>Acidithiobacillus</taxon>
    </lineage>
</organism>
<dbReference type="PaxDb" id="243159-AFE_1253"/>
<gene>
    <name evidence="2" type="ordered locus">AFE_1253</name>
</gene>
<feature type="compositionally biased region" description="Acidic residues" evidence="1">
    <location>
        <begin position="135"/>
        <end position="145"/>
    </location>
</feature>
<keyword evidence="3" id="KW-1185">Reference proteome</keyword>
<evidence type="ECO:0000256" key="1">
    <source>
        <dbReference type="SAM" id="MobiDB-lite"/>
    </source>
</evidence>
<dbReference type="eggNOG" id="ENOG5030UNI">
    <property type="taxonomic scope" value="Bacteria"/>
</dbReference>
<feature type="region of interest" description="Disordered" evidence="1">
    <location>
        <begin position="1"/>
        <end position="94"/>
    </location>
</feature>
<dbReference type="EMBL" id="CP001219">
    <property type="protein sequence ID" value="ACK80818.1"/>
    <property type="molecule type" value="Genomic_DNA"/>
</dbReference>
<dbReference type="STRING" id="243159.AFE_1253"/>
<dbReference type="KEGG" id="afr:AFE_1253"/>
<evidence type="ECO:0000313" key="2">
    <source>
        <dbReference type="EMBL" id="ACK80818.1"/>
    </source>
</evidence>
<proteinExistence type="predicted"/>